<dbReference type="OrthoDB" id="10254377at2759"/>
<dbReference type="FunFam" id="2.30.29.30:FF:000176">
    <property type="entry name" value="ras-specific guanine nucleotide-releasing factor 1 isoform X2"/>
    <property type="match status" value="1"/>
</dbReference>
<dbReference type="Pfam" id="PF00169">
    <property type="entry name" value="PH"/>
    <property type="match status" value="1"/>
</dbReference>
<feature type="compositionally biased region" description="Low complexity" evidence="4">
    <location>
        <begin position="851"/>
        <end position="864"/>
    </location>
</feature>
<protein>
    <submittedName>
        <fullName evidence="9">Ras-specific guanine nucleotide-releasing factor 2</fullName>
    </submittedName>
</protein>
<dbReference type="SMART" id="SM00229">
    <property type="entry name" value="RasGEFN"/>
    <property type="match status" value="1"/>
</dbReference>
<dbReference type="PROSITE" id="PS50096">
    <property type="entry name" value="IQ"/>
    <property type="match status" value="1"/>
</dbReference>
<name>A0A556U362_BAGYA</name>
<dbReference type="CDD" id="cd00155">
    <property type="entry name" value="RasGEF"/>
    <property type="match status" value="1"/>
</dbReference>
<dbReference type="Gene3D" id="1.10.840.10">
    <property type="entry name" value="Ras guanine-nucleotide exchange factors catalytic domain"/>
    <property type="match status" value="1"/>
</dbReference>
<evidence type="ECO:0000256" key="4">
    <source>
        <dbReference type="SAM" id="MobiDB-lite"/>
    </source>
</evidence>
<feature type="region of interest" description="Disordered" evidence="4">
    <location>
        <begin position="777"/>
        <end position="815"/>
    </location>
</feature>
<dbReference type="GO" id="GO:0005886">
    <property type="term" value="C:plasma membrane"/>
    <property type="evidence" value="ECO:0007669"/>
    <property type="project" value="TreeGrafter"/>
</dbReference>
<dbReference type="InterPro" id="IPR000219">
    <property type="entry name" value="DH_dom"/>
</dbReference>
<dbReference type="SUPFAM" id="SSF48065">
    <property type="entry name" value="DBL homology domain (DH-domain)"/>
    <property type="match status" value="1"/>
</dbReference>
<dbReference type="SMART" id="SM00233">
    <property type="entry name" value="PH"/>
    <property type="match status" value="2"/>
</dbReference>
<dbReference type="GO" id="GO:0005085">
    <property type="term" value="F:guanyl-nucleotide exchange factor activity"/>
    <property type="evidence" value="ECO:0007669"/>
    <property type="project" value="UniProtKB-KW"/>
</dbReference>
<feature type="region of interest" description="Disordered" evidence="4">
    <location>
        <begin position="841"/>
        <end position="869"/>
    </location>
</feature>
<comment type="caution">
    <text evidence="9">The sequence shown here is derived from an EMBL/GenBank/DDBJ whole genome shotgun (WGS) entry which is preliminary data.</text>
</comment>
<dbReference type="CDD" id="cd13261">
    <property type="entry name" value="PH_RasGRF1_2"/>
    <property type="match status" value="1"/>
</dbReference>
<dbReference type="InterPro" id="IPR019804">
    <property type="entry name" value="Ras_G-nucl-exch_fac_CS"/>
</dbReference>
<evidence type="ECO:0000259" key="8">
    <source>
        <dbReference type="PROSITE" id="PS50212"/>
    </source>
</evidence>
<dbReference type="InterPro" id="IPR036964">
    <property type="entry name" value="RASGEF_cat_dom_sf"/>
</dbReference>
<feature type="domain" description="DH" evidence="7">
    <location>
        <begin position="240"/>
        <end position="426"/>
    </location>
</feature>
<evidence type="ECO:0000259" key="5">
    <source>
        <dbReference type="PROSITE" id="PS50003"/>
    </source>
</evidence>
<evidence type="ECO:0000313" key="9">
    <source>
        <dbReference type="EMBL" id="TSM28094.1"/>
    </source>
</evidence>
<dbReference type="PROSITE" id="PS50212">
    <property type="entry name" value="RASGEF_NTER"/>
    <property type="match status" value="1"/>
</dbReference>
<evidence type="ECO:0000256" key="2">
    <source>
        <dbReference type="PROSITE-ProRule" id="PRU00168"/>
    </source>
</evidence>
<accession>A0A556U362</accession>
<feature type="domain" description="N-terminal Ras-GEF" evidence="8">
    <location>
        <begin position="632"/>
        <end position="750"/>
    </location>
</feature>
<dbReference type="Gene3D" id="2.30.29.30">
    <property type="entry name" value="Pleckstrin-homology domain (PH domain)/Phosphotyrosine-binding domain (PTB)"/>
    <property type="match status" value="2"/>
</dbReference>
<dbReference type="CDD" id="cd00160">
    <property type="entry name" value="RhoGEF"/>
    <property type="match status" value="1"/>
</dbReference>
<dbReference type="Proteomes" id="UP000319801">
    <property type="component" value="Unassembled WGS sequence"/>
</dbReference>
<feature type="domain" description="PH" evidence="5">
    <location>
        <begin position="22"/>
        <end position="130"/>
    </location>
</feature>
<feature type="coiled-coil region" evidence="3">
    <location>
        <begin position="148"/>
        <end position="185"/>
    </location>
</feature>
<dbReference type="GO" id="GO:0007265">
    <property type="term" value="P:Ras protein signal transduction"/>
    <property type="evidence" value="ECO:0007669"/>
    <property type="project" value="TreeGrafter"/>
</dbReference>
<gene>
    <name evidence="9" type="ORF">Baya_6876</name>
</gene>
<dbReference type="InterPro" id="IPR000651">
    <property type="entry name" value="Ras-like_Gua-exchang_fac_N"/>
</dbReference>
<dbReference type="PROSITE" id="PS00720">
    <property type="entry name" value="RASGEF"/>
    <property type="match status" value="1"/>
</dbReference>
<dbReference type="SMART" id="SM00325">
    <property type="entry name" value="RhoGEF"/>
    <property type="match status" value="1"/>
</dbReference>
<dbReference type="PROSITE" id="PS50009">
    <property type="entry name" value="RASGEF_CAT"/>
    <property type="match status" value="1"/>
</dbReference>
<dbReference type="AlphaFoldDB" id="A0A556U362"/>
<dbReference type="InterPro" id="IPR001895">
    <property type="entry name" value="RASGEF_cat_dom"/>
</dbReference>
<dbReference type="Pfam" id="PF00618">
    <property type="entry name" value="RasGEF_N"/>
    <property type="match status" value="1"/>
</dbReference>
<dbReference type="SMART" id="SM00147">
    <property type="entry name" value="RasGEF"/>
    <property type="match status" value="1"/>
</dbReference>
<proteinExistence type="predicted"/>
<evidence type="ECO:0000313" key="10">
    <source>
        <dbReference type="Proteomes" id="UP000319801"/>
    </source>
</evidence>
<dbReference type="Gene3D" id="1.20.900.10">
    <property type="entry name" value="Dbl homology (DH) domain"/>
    <property type="match status" value="1"/>
</dbReference>
<keyword evidence="10" id="KW-1185">Reference proteome</keyword>
<dbReference type="InterPro" id="IPR011993">
    <property type="entry name" value="PH-like_dom_sf"/>
</dbReference>
<dbReference type="InterPro" id="IPR023578">
    <property type="entry name" value="Ras_GEF_dom_sf"/>
</dbReference>
<dbReference type="Pfam" id="PF00617">
    <property type="entry name" value="RasGEF"/>
    <property type="match status" value="1"/>
</dbReference>
<dbReference type="Pfam" id="PF00621">
    <property type="entry name" value="RhoGEF"/>
    <property type="match status" value="1"/>
</dbReference>
<organism evidence="9 10">
    <name type="scientific">Bagarius yarrelli</name>
    <name type="common">Goonch</name>
    <name type="synonym">Bagrus yarrelli</name>
    <dbReference type="NCBI Taxonomy" id="175774"/>
    <lineage>
        <taxon>Eukaryota</taxon>
        <taxon>Metazoa</taxon>
        <taxon>Chordata</taxon>
        <taxon>Craniata</taxon>
        <taxon>Vertebrata</taxon>
        <taxon>Euteleostomi</taxon>
        <taxon>Actinopterygii</taxon>
        <taxon>Neopterygii</taxon>
        <taxon>Teleostei</taxon>
        <taxon>Ostariophysi</taxon>
        <taxon>Siluriformes</taxon>
        <taxon>Sisoridae</taxon>
        <taxon>Sisorinae</taxon>
        <taxon>Bagarius</taxon>
    </lineage>
</organism>
<dbReference type="SUPFAM" id="SSF48366">
    <property type="entry name" value="Ras GEF"/>
    <property type="match status" value="1"/>
</dbReference>
<dbReference type="PROSITE" id="PS50003">
    <property type="entry name" value="PH_DOMAIN"/>
    <property type="match status" value="2"/>
</dbReference>
<dbReference type="InterPro" id="IPR001849">
    <property type="entry name" value="PH_domain"/>
</dbReference>
<dbReference type="PROSITE" id="PS50010">
    <property type="entry name" value="DH_2"/>
    <property type="match status" value="1"/>
</dbReference>
<dbReference type="FunFam" id="1.20.870.10:FF:000004">
    <property type="entry name" value="Ras-specific guanine nucleotide-releasing factor 1 isoform 2"/>
    <property type="match status" value="1"/>
</dbReference>
<dbReference type="InterPro" id="IPR008937">
    <property type="entry name" value="Ras-like_GEF"/>
</dbReference>
<feature type="domain" description="PH" evidence="5">
    <location>
        <begin position="467"/>
        <end position="585"/>
    </location>
</feature>
<sequence length="1247" mass="142672">MQKSVRYNEGHALHLAVIARKEGTKRGCLSKKASENSRWNEKYFALYQNILFYFENDQSTRPTGIYLLEGCICERVSAPKVATVSRDNSEKQQHYFLVVFGHDGQKPLELRAEEDTDCTEWVEAIQQSSYSNLIIDREVLMQKYIHLVQIMETEKVAANQLRTQLEDQDTEIKRLKTEFVALNKAKERLLPCHTNQDHEDDDIKKIKKIQSFLRGWLCRRKWKIIVQDYICSPHAESMRKRNQIVFNMLEAETEYMLQLSIMVNCFLRPLRMAASSKKPPISHDDVSSIFLNSETIMFLHEIFHQGLKARIANWPRLVLADLFDILLPMLNIYQEYVRNHQYSLQVLANCKQNRDFDKLLKQYESNAACEDRMLETFLTYPMFQIPRYIITLHELLAHTPHEHVERKSLDFAKSKLEELSKMMHDEVSDTENIRKNLAIERMIVEGCDILLDTSQTFVRQGSLIQLPSVERGKLCKVRLGTLTPRKEGERQCFLFTKHLLICNRTSSGKLHLLKQGGTLSLIECTLIEDLDANDEDYTAAGQNFSHLEFKLLIEPVDGPSFSVVLLAPSRQEKAAWTSDISQCIDNIRCNGLMTSVFEENSKVTMPQMLKSDTRLHNDDVDICFSKSLNSCKVPQIRYASVERLLERLTDLRFLSIDFLNTFLHTYRIFTTAAVVMDKLNDIYKRPFSSIPVRSLEHFFVTNQGPWGSELQNKKSPRLSRKFSTPPPLSIPSWTSSPMHCRKLSLSSPVSGSKVMALDLLASSLTVSSPTSTYNPMVFSPPPNCTKTPLDLSKGPSSPELGPTSPEESGEATNVDAFSGRLRRSVRRNFLESLSFDKFIPETSTSTESGDLPLCSLPSTPSSTPRHPRYRPPGGQSMENLRCTVSPASAFAIATAAAGHGGPQGIFSQEKLYDKEFLIRRAATNRVLNVLRHWAFKHSQDFDTNSELKAGVVTLLEEVLRDPDLLPQERKATTNILSALCQEEPDDTHLKIKDILQTAEYFKMECFESLSAMELAEQITILDHIVFRSIPYKEFLGQGWMKMDKNERTPYIMKTSQHFNDMSNLVASEILSHTEVSSRANSIEKWLAVADICRCLNNYNGVLEITSALNRSAIYRLKKTWAKVCKQTKSVMDRLQKTVSSEGRFKNLRETLKNCNPPCVPYLGMYLTDLAFIEEGTPNFTEEGLVNFSKMRMISLIIREIRQFQQAPYRIDHQPKVTQFLLDKSLVMDDDTLYELSLKLEPRPSTAN</sequence>
<dbReference type="Gene3D" id="1.20.870.10">
    <property type="entry name" value="Son of sevenless (SoS) protein Chain: S domain 1"/>
    <property type="match status" value="2"/>
</dbReference>
<dbReference type="PANTHER" id="PTHR23113">
    <property type="entry name" value="GUANINE NUCLEOTIDE EXCHANGE FACTOR"/>
    <property type="match status" value="1"/>
</dbReference>
<keyword evidence="1 2" id="KW-0344">Guanine-nucleotide releasing factor</keyword>
<dbReference type="InterPro" id="IPR035899">
    <property type="entry name" value="DBL_dom_sf"/>
</dbReference>
<dbReference type="FunFam" id="1.10.840.10:FF:000004">
    <property type="entry name" value="ras-specific guanine nucleotide-releasing factor 2 isoform X1"/>
    <property type="match status" value="1"/>
</dbReference>
<evidence type="ECO:0000256" key="1">
    <source>
        <dbReference type="ARBA" id="ARBA00022658"/>
    </source>
</evidence>
<dbReference type="EMBL" id="VCAZ01000043">
    <property type="protein sequence ID" value="TSM28094.1"/>
    <property type="molecule type" value="Genomic_DNA"/>
</dbReference>
<reference evidence="9 10" key="1">
    <citation type="journal article" date="2019" name="Genome Biol. Evol.">
        <title>Whole-Genome Sequencing of the Giant Devil Catfish, Bagarius yarrelli.</title>
        <authorList>
            <person name="Jiang W."/>
            <person name="Lv Y."/>
            <person name="Cheng L."/>
            <person name="Yang K."/>
            <person name="Chao B."/>
            <person name="Wang X."/>
            <person name="Li Y."/>
            <person name="Pan X."/>
            <person name="You X."/>
            <person name="Zhang Y."/>
            <person name="Yang J."/>
            <person name="Li J."/>
            <person name="Zhang X."/>
            <person name="Liu S."/>
            <person name="Sun C."/>
            <person name="Yang J."/>
            <person name="Shi Q."/>
        </authorList>
    </citation>
    <scope>NUCLEOTIDE SEQUENCE [LARGE SCALE GENOMIC DNA]</scope>
    <source>
        <strain evidence="9">JWS20170419001</strain>
        <tissue evidence="9">Muscle</tissue>
    </source>
</reference>
<keyword evidence="3" id="KW-0175">Coiled coil</keyword>
<feature type="domain" description="Ras-GEF" evidence="6">
    <location>
        <begin position="1010"/>
        <end position="1242"/>
    </location>
</feature>
<dbReference type="PANTHER" id="PTHR23113:SF359">
    <property type="entry name" value="RAS-SPECIFIC GUANINE NUCLEOTIDE-RELEASING FACTOR 2-LIKE ISOFORM X1"/>
    <property type="match status" value="1"/>
</dbReference>
<dbReference type="FunFam" id="1.20.900.10:FF:000005">
    <property type="entry name" value="Ras-specific guanine nucleotide-releasing factor 1 isoform 2"/>
    <property type="match status" value="1"/>
</dbReference>
<evidence type="ECO:0000259" key="7">
    <source>
        <dbReference type="PROSITE" id="PS50010"/>
    </source>
</evidence>
<dbReference type="SUPFAM" id="SSF50729">
    <property type="entry name" value="PH domain-like"/>
    <property type="match status" value="2"/>
</dbReference>
<evidence type="ECO:0000256" key="3">
    <source>
        <dbReference type="SAM" id="Coils"/>
    </source>
</evidence>
<evidence type="ECO:0000259" key="6">
    <source>
        <dbReference type="PROSITE" id="PS50009"/>
    </source>
</evidence>